<evidence type="ECO:0000313" key="2">
    <source>
        <dbReference type="EMBL" id="DAE06823.1"/>
    </source>
</evidence>
<keyword evidence="2" id="KW-0371">Homeobox</keyword>
<proteinExistence type="predicted"/>
<dbReference type="EMBL" id="BK015442">
    <property type="protein sequence ID" value="DAE06823.1"/>
    <property type="molecule type" value="Genomic_DNA"/>
</dbReference>
<keyword evidence="2" id="KW-0238">DNA-binding</keyword>
<feature type="compositionally biased region" description="Polar residues" evidence="1">
    <location>
        <begin position="149"/>
        <end position="159"/>
    </location>
</feature>
<sequence>MRTKTALKIRLLNAEGKSLRQIAEAVDLSVDEVEDYLLTAGLTPTYTVKQGQQENPKRKEIRNYMENQRVLGVPMQQKKKPPLTAAQLAMIRDEFEEGTKPAEIAAKYDRDVSYIYKLRREWQAAKNTNTQEDNTMDNTKKAPAPAATGTSANDNTEAVITNDNDTTNCRTCQVRATEEDER</sequence>
<evidence type="ECO:0000256" key="1">
    <source>
        <dbReference type="SAM" id="MobiDB-lite"/>
    </source>
</evidence>
<name>A0A8S5PHY4_9CAUD</name>
<feature type="region of interest" description="Disordered" evidence="1">
    <location>
        <begin position="126"/>
        <end position="167"/>
    </location>
</feature>
<dbReference type="GO" id="GO:0003677">
    <property type="term" value="F:DNA binding"/>
    <property type="evidence" value="ECO:0007669"/>
    <property type="project" value="UniProtKB-KW"/>
</dbReference>
<reference evidence="2" key="1">
    <citation type="journal article" date="2021" name="Proc. Natl. Acad. Sci. U.S.A.">
        <title>A Catalog of Tens of Thousands of Viruses from Human Metagenomes Reveals Hidden Associations with Chronic Diseases.</title>
        <authorList>
            <person name="Tisza M.J."/>
            <person name="Buck C.B."/>
        </authorList>
    </citation>
    <scope>NUCLEOTIDE SEQUENCE</scope>
    <source>
        <strain evidence="2">CtXBp18</strain>
    </source>
</reference>
<protein>
    <submittedName>
        <fullName evidence="2">HOMEOBOX PROTEIN PAX-6/DNA COMPLEX, PAIRED DOMAIN, TRANSCRIPTION, PROTEIN-DNA.5A</fullName>
    </submittedName>
</protein>
<accession>A0A8S5PHY4</accession>
<feature type="compositionally biased region" description="Polar residues" evidence="1">
    <location>
        <begin position="126"/>
        <end position="137"/>
    </location>
</feature>
<organism evidence="2">
    <name type="scientific">Siphoviridae sp. ctXBp18</name>
    <dbReference type="NCBI Taxonomy" id="2825541"/>
    <lineage>
        <taxon>Viruses</taxon>
        <taxon>Duplodnaviria</taxon>
        <taxon>Heunggongvirae</taxon>
        <taxon>Uroviricota</taxon>
        <taxon>Caudoviricetes</taxon>
    </lineage>
</organism>